<dbReference type="RefSeq" id="WP_182529036.1">
    <property type="nucleotide sequence ID" value="NZ_JACGXL010000001.1"/>
</dbReference>
<evidence type="ECO:0000313" key="3">
    <source>
        <dbReference type="Proteomes" id="UP000550401"/>
    </source>
</evidence>
<dbReference type="AlphaFoldDB" id="A0A839EVV1"/>
<feature type="transmembrane region" description="Helical" evidence="1">
    <location>
        <begin position="47"/>
        <end position="65"/>
    </location>
</feature>
<feature type="transmembrane region" description="Helical" evidence="1">
    <location>
        <begin position="71"/>
        <end position="94"/>
    </location>
</feature>
<keyword evidence="1" id="KW-1133">Transmembrane helix</keyword>
<protein>
    <submittedName>
        <fullName evidence="2">Uncharacterized protein with ACT and thioredoxin-like domain</fullName>
    </submittedName>
</protein>
<sequence>MQTFLAILSVLLLVLGAMVAALNWGCIAASHRFHRRGVKRHVSTIPLVPQLCVLTAAIISSHLVHPLLPAWSLWAVAVVEPSLFQIAYYPLFLLRRRSHART</sequence>
<dbReference type="EMBL" id="JACGXL010000001">
    <property type="protein sequence ID" value="MBA8885912.1"/>
    <property type="molecule type" value="Genomic_DNA"/>
</dbReference>
<organism evidence="2 3">
    <name type="scientific">Dokdonella fugitiva</name>
    <dbReference type="NCBI Taxonomy" id="328517"/>
    <lineage>
        <taxon>Bacteria</taxon>
        <taxon>Pseudomonadati</taxon>
        <taxon>Pseudomonadota</taxon>
        <taxon>Gammaproteobacteria</taxon>
        <taxon>Lysobacterales</taxon>
        <taxon>Rhodanobacteraceae</taxon>
        <taxon>Dokdonella</taxon>
    </lineage>
</organism>
<name>A0A839EVV1_9GAMM</name>
<feature type="transmembrane region" description="Helical" evidence="1">
    <location>
        <begin position="6"/>
        <end position="26"/>
    </location>
</feature>
<accession>A0A839EVV1</accession>
<gene>
    <name evidence="2" type="ORF">FHW12_000103</name>
</gene>
<evidence type="ECO:0000313" key="2">
    <source>
        <dbReference type="EMBL" id="MBA8885912.1"/>
    </source>
</evidence>
<keyword evidence="1" id="KW-0812">Transmembrane</keyword>
<dbReference type="Proteomes" id="UP000550401">
    <property type="component" value="Unassembled WGS sequence"/>
</dbReference>
<keyword evidence="1" id="KW-0472">Membrane</keyword>
<proteinExistence type="predicted"/>
<evidence type="ECO:0000256" key="1">
    <source>
        <dbReference type="SAM" id="Phobius"/>
    </source>
</evidence>
<keyword evidence="3" id="KW-1185">Reference proteome</keyword>
<reference evidence="2 3" key="1">
    <citation type="submission" date="2020-07" db="EMBL/GenBank/DDBJ databases">
        <title>Genomic Encyclopedia of Type Strains, Phase IV (KMG-V): Genome sequencing to study the core and pangenomes of soil and plant-associated prokaryotes.</title>
        <authorList>
            <person name="Whitman W."/>
        </authorList>
    </citation>
    <scope>NUCLEOTIDE SEQUENCE [LARGE SCALE GENOMIC DNA]</scope>
    <source>
        <strain evidence="2 3">RH2WT43</strain>
    </source>
</reference>
<comment type="caution">
    <text evidence="2">The sequence shown here is derived from an EMBL/GenBank/DDBJ whole genome shotgun (WGS) entry which is preliminary data.</text>
</comment>